<sequence length="72" mass="8864">MFREIIKKIIKLYKNKFYQIKKKFQFLANKFIRNKHSRSILFNKSNTFDPQANLIHQKRILPDALDHCYKYS</sequence>
<dbReference type="EMBL" id="REGN01007932">
    <property type="protein sequence ID" value="RNA04893.1"/>
    <property type="molecule type" value="Genomic_DNA"/>
</dbReference>
<accession>A0A3M7Q0S6</accession>
<dbReference type="Proteomes" id="UP000276133">
    <property type="component" value="Unassembled WGS sequence"/>
</dbReference>
<proteinExistence type="predicted"/>
<comment type="caution">
    <text evidence="1">The sequence shown here is derived from an EMBL/GenBank/DDBJ whole genome shotgun (WGS) entry which is preliminary data.</text>
</comment>
<evidence type="ECO:0000313" key="2">
    <source>
        <dbReference type="Proteomes" id="UP000276133"/>
    </source>
</evidence>
<organism evidence="1 2">
    <name type="scientific">Brachionus plicatilis</name>
    <name type="common">Marine rotifer</name>
    <name type="synonym">Brachionus muelleri</name>
    <dbReference type="NCBI Taxonomy" id="10195"/>
    <lineage>
        <taxon>Eukaryota</taxon>
        <taxon>Metazoa</taxon>
        <taxon>Spiralia</taxon>
        <taxon>Gnathifera</taxon>
        <taxon>Rotifera</taxon>
        <taxon>Eurotatoria</taxon>
        <taxon>Monogononta</taxon>
        <taxon>Pseudotrocha</taxon>
        <taxon>Ploima</taxon>
        <taxon>Brachionidae</taxon>
        <taxon>Brachionus</taxon>
    </lineage>
</organism>
<gene>
    <name evidence="1" type="ORF">BpHYR1_046014</name>
</gene>
<name>A0A3M7Q0S6_BRAPC</name>
<dbReference type="AlphaFoldDB" id="A0A3M7Q0S6"/>
<evidence type="ECO:0000313" key="1">
    <source>
        <dbReference type="EMBL" id="RNA04893.1"/>
    </source>
</evidence>
<protein>
    <submittedName>
        <fullName evidence="1">Uncharacterized protein</fullName>
    </submittedName>
</protein>
<keyword evidence="2" id="KW-1185">Reference proteome</keyword>
<reference evidence="1 2" key="1">
    <citation type="journal article" date="2018" name="Sci. Rep.">
        <title>Genomic signatures of local adaptation to the degree of environmental predictability in rotifers.</title>
        <authorList>
            <person name="Franch-Gras L."/>
            <person name="Hahn C."/>
            <person name="Garcia-Roger E.M."/>
            <person name="Carmona M.J."/>
            <person name="Serra M."/>
            <person name="Gomez A."/>
        </authorList>
    </citation>
    <scope>NUCLEOTIDE SEQUENCE [LARGE SCALE GENOMIC DNA]</scope>
    <source>
        <strain evidence="1">HYR1</strain>
    </source>
</reference>